<dbReference type="InParanoid" id="A0A1Q3BC92"/>
<evidence type="ECO:0000313" key="2">
    <source>
        <dbReference type="EMBL" id="GAV65588.1"/>
    </source>
</evidence>
<feature type="compositionally biased region" description="Low complexity" evidence="1">
    <location>
        <begin position="116"/>
        <end position="137"/>
    </location>
</feature>
<evidence type="ECO:0000313" key="3">
    <source>
        <dbReference type="Proteomes" id="UP000187406"/>
    </source>
</evidence>
<dbReference type="OrthoDB" id="1744836at2759"/>
<sequence length="199" mass="21499">YLQQFKEITDQLAACGSPVSKDEVILCVLDGLPPSYRQFSSSVGIQARTSTLSLEELDMLLIFEEISLANESSTINAATAFMRSQMSKNNLGRNSSNYRGRGTQQRGGYSNQGRGPSNPSLATTNPNNSTNNRASSNNPIQKLAVMSAFSSFDPHTCYSDTGASHHKTLDLGDLSPSSKYFGTKNVEVRNGQGLCISNT</sequence>
<proteinExistence type="predicted"/>
<organism evidence="2 3">
    <name type="scientific">Cephalotus follicularis</name>
    <name type="common">Albany pitcher plant</name>
    <dbReference type="NCBI Taxonomy" id="3775"/>
    <lineage>
        <taxon>Eukaryota</taxon>
        <taxon>Viridiplantae</taxon>
        <taxon>Streptophyta</taxon>
        <taxon>Embryophyta</taxon>
        <taxon>Tracheophyta</taxon>
        <taxon>Spermatophyta</taxon>
        <taxon>Magnoliopsida</taxon>
        <taxon>eudicotyledons</taxon>
        <taxon>Gunneridae</taxon>
        <taxon>Pentapetalae</taxon>
        <taxon>rosids</taxon>
        <taxon>fabids</taxon>
        <taxon>Oxalidales</taxon>
        <taxon>Cephalotaceae</taxon>
        <taxon>Cephalotus</taxon>
    </lineage>
</organism>
<gene>
    <name evidence="2" type="ORF">CFOL_v3_09103</name>
</gene>
<accession>A0A1Q3BC92</accession>
<feature type="non-terminal residue" evidence="2">
    <location>
        <position position="199"/>
    </location>
</feature>
<protein>
    <submittedName>
        <fullName evidence="2">UBN2 domain-containing protein</fullName>
    </submittedName>
</protein>
<feature type="region of interest" description="Disordered" evidence="1">
    <location>
        <begin position="88"/>
        <end position="137"/>
    </location>
</feature>
<dbReference type="PANTHER" id="PTHR47481">
    <property type="match status" value="1"/>
</dbReference>
<dbReference type="Proteomes" id="UP000187406">
    <property type="component" value="Unassembled WGS sequence"/>
</dbReference>
<feature type="compositionally biased region" description="Polar residues" evidence="1">
    <location>
        <begin position="88"/>
        <end position="98"/>
    </location>
</feature>
<dbReference type="EMBL" id="BDDD01000422">
    <property type="protein sequence ID" value="GAV65588.1"/>
    <property type="molecule type" value="Genomic_DNA"/>
</dbReference>
<dbReference type="PANTHER" id="PTHR47481:SF28">
    <property type="entry name" value="RETROTRANSPOSON COPIA-LIKE N-TERMINAL DOMAIN-CONTAINING PROTEIN"/>
    <property type="match status" value="1"/>
</dbReference>
<name>A0A1Q3BC92_CEPFO</name>
<keyword evidence="3" id="KW-1185">Reference proteome</keyword>
<reference evidence="3" key="1">
    <citation type="submission" date="2016-04" db="EMBL/GenBank/DDBJ databases">
        <title>Cephalotus genome sequencing.</title>
        <authorList>
            <person name="Fukushima K."/>
            <person name="Hasebe M."/>
            <person name="Fang X."/>
        </authorList>
    </citation>
    <scope>NUCLEOTIDE SEQUENCE [LARGE SCALE GENOMIC DNA]</scope>
    <source>
        <strain evidence="3">cv. St1</strain>
    </source>
</reference>
<feature type="compositionally biased region" description="Low complexity" evidence="1">
    <location>
        <begin position="99"/>
        <end position="108"/>
    </location>
</feature>
<dbReference type="Pfam" id="PF14223">
    <property type="entry name" value="Retrotran_gag_2"/>
    <property type="match status" value="1"/>
</dbReference>
<comment type="caution">
    <text evidence="2">The sequence shown here is derived from an EMBL/GenBank/DDBJ whole genome shotgun (WGS) entry which is preliminary data.</text>
</comment>
<feature type="non-terminal residue" evidence="2">
    <location>
        <position position="1"/>
    </location>
</feature>
<dbReference type="AlphaFoldDB" id="A0A1Q3BC92"/>
<evidence type="ECO:0000256" key="1">
    <source>
        <dbReference type="SAM" id="MobiDB-lite"/>
    </source>
</evidence>